<dbReference type="PANTHER" id="PTHR33755:SF6">
    <property type="entry name" value="PLASMID STABILIZATION SYSTEM PROTEIN"/>
    <property type="match status" value="1"/>
</dbReference>
<keyword evidence="2" id="KW-1277">Toxin-antitoxin system</keyword>
<proteinExistence type="inferred from homology"/>
<reference evidence="3 4" key="1">
    <citation type="journal article" date="2008" name="Appl. Environ. Microbiol.">
        <title>Genomic insights into Mn(II) oxidation by the marine alphaproteobacterium Aurantimonas sp. strain SI85-9A1.</title>
        <authorList>
            <person name="Dick G.J."/>
            <person name="Podell S."/>
            <person name="Johnson H.A."/>
            <person name="Rivera-Espinoza Y."/>
            <person name="Bernier-Latmani R."/>
            <person name="McCarthy J.K."/>
            <person name="Torpey J.W."/>
            <person name="Clement B.G."/>
            <person name="Gaasterland T."/>
            <person name="Tebo B.M."/>
        </authorList>
    </citation>
    <scope>NUCLEOTIDE SEQUENCE [LARGE SCALE GENOMIC DNA]</scope>
    <source>
        <strain evidence="3 4">SI85-9A1</strain>
    </source>
</reference>
<evidence type="ECO:0000256" key="2">
    <source>
        <dbReference type="ARBA" id="ARBA00022649"/>
    </source>
</evidence>
<accession>Q1YF40</accession>
<dbReference type="AlphaFoldDB" id="Q1YF40"/>
<dbReference type="EMBL" id="AAPJ01000007">
    <property type="protein sequence ID" value="EAS48705.1"/>
    <property type="molecule type" value="Genomic_DNA"/>
</dbReference>
<dbReference type="Gene3D" id="3.30.2310.20">
    <property type="entry name" value="RelE-like"/>
    <property type="match status" value="1"/>
</dbReference>
<evidence type="ECO:0000256" key="1">
    <source>
        <dbReference type="ARBA" id="ARBA00006226"/>
    </source>
</evidence>
<name>Q1YF40_AURMS</name>
<protein>
    <submittedName>
        <fullName evidence="3">Possible plasmid stabilisation system protein</fullName>
    </submittedName>
</protein>
<keyword evidence="4" id="KW-1185">Reference proteome</keyword>
<dbReference type="InterPro" id="IPR007712">
    <property type="entry name" value="RelE/ParE_toxin"/>
</dbReference>
<dbReference type="Proteomes" id="UP000000321">
    <property type="component" value="Unassembled WGS sequence"/>
</dbReference>
<dbReference type="InterPro" id="IPR051803">
    <property type="entry name" value="TA_system_RelE-like_toxin"/>
</dbReference>
<dbReference type="PANTHER" id="PTHR33755">
    <property type="entry name" value="TOXIN PARE1-RELATED"/>
    <property type="match status" value="1"/>
</dbReference>
<dbReference type="HOGENOM" id="CLU_147162_10_0_5"/>
<dbReference type="BioCyc" id="AURANTIMONAS:SI859A1_03341-MONOMER"/>
<evidence type="ECO:0000313" key="4">
    <source>
        <dbReference type="Proteomes" id="UP000000321"/>
    </source>
</evidence>
<gene>
    <name evidence="3" type="ORF">SI859A1_03341</name>
</gene>
<sequence length="127" mass="14490">MSSIVCATSKARGPSERARMRPEIRFHPLAEEDLDAIDDFVALHSPSGARHLVERVERVENAVERLSRFPDSGRRRDDLAAGIRTLAIDRTLLLAYRIEHDHIVILRIFYAGRDFDGDLREDSLEPL</sequence>
<comment type="caution">
    <text evidence="3">The sequence shown here is derived from an EMBL/GenBank/DDBJ whole genome shotgun (WGS) entry which is preliminary data.</text>
</comment>
<organism evidence="3 4">
    <name type="scientific">Aurantimonas manganoxydans (strain ATCC BAA-1229 / DSM 21871 / SI85-9A1)</name>
    <dbReference type="NCBI Taxonomy" id="287752"/>
    <lineage>
        <taxon>Bacteria</taxon>
        <taxon>Pseudomonadati</taxon>
        <taxon>Pseudomonadota</taxon>
        <taxon>Alphaproteobacteria</taxon>
        <taxon>Hyphomicrobiales</taxon>
        <taxon>Aurantimonadaceae</taxon>
        <taxon>Aurantimonas</taxon>
    </lineage>
</organism>
<comment type="similarity">
    <text evidence="1">Belongs to the RelE toxin family.</text>
</comment>
<dbReference type="InterPro" id="IPR035093">
    <property type="entry name" value="RelE/ParE_toxin_dom_sf"/>
</dbReference>
<dbReference type="Pfam" id="PF05016">
    <property type="entry name" value="ParE_toxin"/>
    <property type="match status" value="1"/>
</dbReference>
<evidence type="ECO:0000313" key="3">
    <source>
        <dbReference type="EMBL" id="EAS48705.1"/>
    </source>
</evidence>